<keyword evidence="1" id="KW-1133">Transmembrane helix</keyword>
<keyword evidence="1" id="KW-0812">Transmembrane</keyword>
<reference evidence="2 3" key="2">
    <citation type="journal article" date="2022" name="Mol. Biol. Evol.">
        <title>Comparative Genomics Reveals Insights into the Divergent Evolution of Astigmatic Mites and Household Pest Adaptations.</title>
        <authorList>
            <person name="Xiong Q."/>
            <person name="Wan A.T."/>
            <person name="Liu X."/>
            <person name="Fung C.S."/>
            <person name="Xiao X."/>
            <person name="Malainual N."/>
            <person name="Hou J."/>
            <person name="Wang L."/>
            <person name="Wang M."/>
            <person name="Yang K.Y."/>
            <person name="Cui Y."/>
            <person name="Leung E.L."/>
            <person name="Nong W."/>
            <person name="Shin S.K."/>
            <person name="Au S.W."/>
            <person name="Jeong K.Y."/>
            <person name="Chew F.T."/>
            <person name="Hui J.H."/>
            <person name="Leung T.F."/>
            <person name="Tungtrongchitr A."/>
            <person name="Zhong N."/>
            <person name="Liu Z."/>
            <person name="Tsui S.K."/>
        </authorList>
    </citation>
    <scope>NUCLEOTIDE SEQUENCE [LARGE SCALE GENOMIC DNA]</scope>
    <source>
        <strain evidence="2">Derp</strain>
    </source>
</reference>
<evidence type="ECO:0000313" key="2">
    <source>
        <dbReference type="EMBL" id="KAH9421087.1"/>
    </source>
</evidence>
<evidence type="ECO:0000256" key="1">
    <source>
        <dbReference type="SAM" id="Phobius"/>
    </source>
</evidence>
<dbReference type="EMBL" id="NJHN03000047">
    <property type="protein sequence ID" value="KAH9421087.1"/>
    <property type="molecule type" value="Genomic_DNA"/>
</dbReference>
<dbReference type="Proteomes" id="UP000887458">
    <property type="component" value="Unassembled WGS sequence"/>
</dbReference>
<proteinExistence type="predicted"/>
<reference evidence="2 3" key="1">
    <citation type="journal article" date="2018" name="J. Allergy Clin. Immunol.">
        <title>High-quality assembly of Dermatophagoides pteronyssinus genome and transcriptome reveals a wide range of novel allergens.</title>
        <authorList>
            <person name="Liu X.Y."/>
            <person name="Yang K.Y."/>
            <person name="Wang M.Q."/>
            <person name="Kwok J.S."/>
            <person name="Zeng X."/>
            <person name="Yang Z."/>
            <person name="Xiao X.J."/>
            <person name="Lau C.P."/>
            <person name="Li Y."/>
            <person name="Huang Z.M."/>
            <person name="Ba J.G."/>
            <person name="Yim A.K."/>
            <person name="Ouyang C.Y."/>
            <person name="Ngai S.M."/>
            <person name="Chan T.F."/>
            <person name="Leung E.L."/>
            <person name="Liu L."/>
            <person name="Liu Z.G."/>
            <person name="Tsui S.K."/>
        </authorList>
    </citation>
    <scope>NUCLEOTIDE SEQUENCE [LARGE SCALE GENOMIC DNA]</scope>
    <source>
        <strain evidence="2">Derp</strain>
    </source>
</reference>
<name>A0ABQ8JEN8_DERPT</name>
<protein>
    <recommendedName>
        <fullName evidence="4">Secreted protein</fullName>
    </recommendedName>
</protein>
<feature type="transmembrane region" description="Helical" evidence="1">
    <location>
        <begin position="7"/>
        <end position="33"/>
    </location>
</feature>
<organism evidence="2 3">
    <name type="scientific">Dermatophagoides pteronyssinus</name>
    <name type="common">European house dust mite</name>
    <dbReference type="NCBI Taxonomy" id="6956"/>
    <lineage>
        <taxon>Eukaryota</taxon>
        <taxon>Metazoa</taxon>
        <taxon>Ecdysozoa</taxon>
        <taxon>Arthropoda</taxon>
        <taxon>Chelicerata</taxon>
        <taxon>Arachnida</taxon>
        <taxon>Acari</taxon>
        <taxon>Acariformes</taxon>
        <taxon>Sarcoptiformes</taxon>
        <taxon>Astigmata</taxon>
        <taxon>Psoroptidia</taxon>
        <taxon>Analgoidea</taxon>
        <taxon>Pyroglyphidae</taxon>
        <taxon>Dermatophagoidinae</taxon>
        <taxon>Dermatophagoides</taxon>
    </lineage>
</organism>
<evidence type="ECO:0000313" key="3">
    <source>
        <dbReference type="Proteomes" id="UP000887458"/>
    </source>
</evidence>
<gene>
    <name evidence="2" type="ORF">DERP_001529</name>
</gene>
<keyword evidence="1" id="KW-0472">Membrane</keyword>
<sequence length="63" mass="7339">MKYLQPILVIIFIVFDIHICPPCLLCFICSIPFPSLSNFDHYDDDVDTSWFNNSGFNKIIIIQ</sequence>
<keyword evidence="3" id="KW-1185">Reference proteome</keyword>
<accession>A0ABQ8JEN8</accession>
<comment type="caution">
    <text evidence="2">The sequence shown here is derived from an EMBL/GenBank/DDBJ whole genome shotgun (WGS) entry which is preliminary data.</text>
</comment>
<evidence type="ECO:0008006" key="4">
    <source>
        <dbReference type="Google" id="ProtNLM"/>
    </source>
</evidence>